<evidence type="ECO:0008006" key="3">
    <source>
        <dbReference type="Google" id="ProtNLM"/>
    </source>
</evidence>
<accession>A0ABN7A737</accession>
<proteinExistence type="predicted"/>
<dbReference type="PANTHER" id="PTHR20905:SF32">
    <property type="entry name" value="ARYLALKYLAMINE N-ACETYLTRANSFERASE-LIKE 7, ISOFORM A"/>
    <property type="match status" value="1"/>
</dbReference>
<protein>
    <recommendedName>
        <fullName evidence="3">N-acetyltransferase domain-containing protein</fullName>
    </recommendedName>
</protein>
<dbReference type="Gene3D" id="3.40.630.30">
    <property type="match status" value="1"/>
</dbReference>
<dbReference type="PANTHER" id="PTHR20905">
    <property type="entry name" value="N-ACETYLTRANSFERASE-RELATED"/>
    <property type="match status" value="1"/>
</dbReference>
<keyword evidence="2" id="KW-1185">Reference proteome</keyword>
<organism evidence="1 2">
    <name type="scientific">Nesidiocoris tenuis</name>
    <dbReference type="NCBI Taxonomy" id="355587"/>
    <lineage>
        <taxon>Eukaryota</taxon>
        <taxon>Metazoa</taxon>
        <taxon>Ecdysozoa</taxon>
        <taxon>Arthropoda</taxon>
        <taxon>Hexapoda</taxon>
        <taxon>Insecta</taxon>
        <taxon>Pterygota</taxon>
        <taxon>Neoptera</taxon>
        <taxon>Paraneoptera</taxon>
        <taxon>Hemiptera</taxon>
        <taxon>Heteroptera</taxon>
        <taxon>Panheteroptera</taxon>
        <taxon>Cimicomorpha</taxon>
        <taxon>Miridae</taxon>
        <taxon>Dicyphina</taxon>
        <taxon>Nesidiocoris</taxon>
    </lineage>
</organism>
<reference evidence="1 2" key="1">
    <citation type="submission" date="2023-09" db="EMBL/GenBank/DDBJ databases">
        <title>Nesidiocoris tenuis whole genome shotgun sequence.</title>
        <authorList>
            <person name="Shibata T."/>
            <person name="Shimoda M."/>
            <person name="Kobayashi T."/>
            <person name="Uehara T."/>
        </authorList>
    </citation>
    <scope>NUCLEOTIDE SEQUENCE [LARGE SCALE GENOMIC DNA]</scope>
    <source>
        <strain evidence="1 2">Japan</strain>
    </source>
</reference>
<name>A0ABN7A737_9HEMI</name>
<dbReference type="EMBL" id="AP028909">
    <property type="protein sequence ID" value="BES88046.1"/>
    <property type="molecule type" value="Genomic_DNA"/>
</dbReference>
<evidence type="ECO:0000313" key="1">
    <source>
        <dbReference type="EMBL" id="BES88046.1"/>
    </source>
</evidence>
<gene>
    <name evidence="1" type="ORF">NTJ_00852</name>
</gene>
<dbReference type="Proteomes" id="UP001307889">
    <property type="component" value="Chromosome 1"/>
</dbReference>
<sequence length="228" mass="25534">MPEVMILGQYEEERKSTGEKIKYVVQTAPPEMAEEIVEHMTKFFLPREPMCSHRLLGDEVSTNSIRELWREAVLSGTTLIALQILDDQKTKLIGVNVTPISEKNPEEKTFEGEAFNEVLESLVDVAKQGDIFGKYNVDKYLTGYGLSVDSDYHGFNVGRRILECRRPLCAKLGISATGTVFTASSSQHIAKNVGFETLAEFVFDEYECNGKKTFAGLPGKMVMMGLKY</sequence>
<evidence type="ECO:0000313" key="2">
    <source>
        <dbReference type="Proteomes" id="UP001307889"/>
    </source>
</evidence>